<comment type="caution">
    <text evidence="1">The sequence shown here is derived from an EMBL/GenBank/DDBJ whole genome shotgun (WGS) entry which is preliminary data.</text>
</comment>
<evidence type="ECO:0000313" key="1">
    <source>
        <dbReference type="EMBL" id="PKY48007.1"/>
    </source>
</evidence>
<evidence type="ECO:0000313" key="2">
    <source>
        <dbReference type="Proteomes" id="UP000234323"/>
    </source>
</evidence>
<dbReference type="AlphaFoldDB" id="A0A2I1GN42"/>
<accession>A0A2I1GN42</accession>
<gene>
    <name evidence="1" type="ORF">RhiirA4_463445</name>
</gene>
<sequence length="80" mass="9014">MLIIKKKLYIEDYENPELAYKETFAYLKVQAIVAKFSSKGGEGMSMMLFQNNLIAISGVAVAIALNEKHEIPGKKMEMEN</sequence>
<dbReference type="EMBL" id="LLXI01000595">
    <property type="protein sequence ID" value="PKY48007.1"/>
    <property type="molecule type" value="Genomic_DNA"/>
</dbReference>
<keyword evidence="2" id="KW-1185">Reference proteome</keyword>
<name>A0A2I1GN42_9GLOM</name>
<organism evidence="1 2">
    <name type="scientific">Rhizophagus irregularis</name>
    <dbReference type="NCBI Taxonomy" id="588596"/>
    <lineage>
        <taxon>Eukaryota</taxon>
        <taxon>Fungi</taxon>
        <taxon>Fungi incertae sedis</taxon>
        <taxon>Mucoromycota</taxon>
        <taxon>Glomeromycotina</taxon>
        <taxon>Glomeromycetes</taxon>
        <taxon>Glomerales</taxon>
        <taxon>Glomeraceae</taxon>
        <taxon>Rhizophagus</taxon>
    </lineage>
</organism>
<proteinExistence type="predicted"/>
<reference evidence="1 2" key="1">
    <citation type="submission" date="2015-10" db="EMBL/GenBank/DDBJ databases">
        <title>Genome analyses suggest a sexual origin of heterokaryosis in a supposedly ancient asexual fungus.</title>
        <authorList>
            <person name="Ropars J."/>
            <person name="Sedzielewska K."/>
            <person name="Noel J."/>
            <person name="Charron P."/>
            <person name="Farinelli L."/>
            <person name="Marton T."/>
            <person name="Kruger M."/>
            <person name="Pelin A."/>
            <person name="Brachmann A."/>
            <person name="Corradi N."/>
        </authorList>
    </citation>
    <scope>NUCLEOTIDE SEQUENCE [LARGE SCALE GENOMIC DNA]</scope>
    <source>
        <strain evidence="1 2">A4</strain>
    </source>
</reference>
<protein>
    <submittedName>
        <fullName evidence="1">Uncharacterized protein</fullName>
    </submittedName>
</protein>
<dbReference type="Proteomes" id="UP000234323">
    <property type="component" value="Unassembled WGS sequence"/>
</dbReference>